<evidence type="ECO:0000313" key="2">
    <source>
        <dbReference type="EMBL" id="TNN16670.1"/>
    </source>
</evidence>
<keyword evidence="2" id="KW-0436">Ligase</keyword>
<dbReference type="Gene3D" id="3.40.50.10300">
    <property type="entry name" value="CoaB-like"/>
    <property type="match status" value="1"/>
</dbReference>
<gene>
    <name evidence="2" type="ORF">EWB00_000218</name>
</gene>
<evidence type="ECO:0000256" key="1">
    <source>
        <dbReference type="SAM" id="MobiDB-lite"/>
    </source>
</evidence>
<feature type="region of interest" description="Disordered" evidence="1">
    <location>
        <begin position="448"/>
        <end position="476"/>
    </location>
</feature>
<accession>A0A4Z2DKJ2</accession>
<keyword evidence="3" id="KW-1185">Reference proteome</keyword>
<protein>
    <submittedName>
        <fullName evidence="2">Phosphopantothenate--cysteine ligase 2</fullName>
    </submittedName>
</protein>
<name>A0A4Z2DKJ2_SCHJA</name>
<dbReference type="OrthoDB" id="6254394at2759"/>
<evidence type="ECO:0000313" key="3">
    <source>
        <dbReference type="Proteomes" id="UP000311919"/>
    </source>
</evidence>
<dbReference type="EMBL" id="SKCS01000108">
    <property type="protein sequence ID" value="TNN16670.1"/>
    <property type="molecule type" value="Genomic_DNA"/>
</dbReference>
<reference evidence="2 3" key="1">
    <citation type="submission" date="2019-03" db="EMBL/GenBank/DDBJ databases">
        <title>An improved genome assembly of the fluke Schistosoma japonicum.</title>
        <authorList>
            <person name="Hu W."/>
            <person name="Luo F."/>
            <person name="Yin M."/>
            <person name="Mo X."/>
            <person name="Sun C."/>
            <person name="Wu Q."/>
            <person name="Zhu B."/>
            <person name="Xiang M."/>
            <person name="Wang J."/>
            <person name="Wang Y."/>
            <person name="Zhang T."/>
            <person name="Xu B."/>
            <person name="Zheng H."/>
            <person name="Feng Z."/>
        </authorList>
    </citation>
    <scope>NUCLEOTIDE SEQUENCE [LARGE SCALE GENOMIC DNA]</scope>
    <source>
        <strain evidence="2">HuSjv2</strain>
        <tissue evidence="2">Worms</tissue>
    </source>
</reference>
<dbReference type="InterPro" id="IPR035929">
    <property type="entry name" value="CoaB-like_sf"/>
</dbReference>
<comment type="caution">
    <text evidence="2">The sequence shown here is derived from an EMBL/GenBank/DDBJ whole genome shotgun (WGS) entry which is preliminary data.</text>
</comment>
<feature type="region of interest" description="Disordered" evidence="1">
    <location>
        <begin position="557"/>
        <end position="579"/>
    </location>
</feature>
<dbReference type="Proteomes" id="UP000311919">
    <property type="component" value="Unassembled WGS sequence"/>
</dbReference>
<dbReference type="STRING" id="6182.A0A4Z2DKJ2"/>
<organism evidence="2 3">
    <name type="scientific">Schistosoma japonicum</name>
    <name type="common">Blood fluke</name>
    <dbReference type="NCBI Taxonomy" id="6182"/>
    <lineage>
        <taxon>Eukaryota</taxon>
        <taxon>Metazoa</taxon>
        <taxon>Spiralia</taxon>
        <taxon>Lophotrochozoa</taxon>
        <taxon>Platyhelminthes</taxon>
        <taxon>Trematoda</taxon>
        <taxon>Digenea</taxon>
        <taxon>Strigeidida</taxon>
        <taxon>Schistosomatoidea</taxon>
        <taxon>Schistosomatidae</taxon>
        <taxon>Schistosoma</taxon>
    </lineage>
</organism>
<dbReference type="SUPFAM" id="SSF102645">
    <property type="entry name" value="CoaB-like"/>
    <property type="match status" value="1"/>
</dbReference>
<sequence>MRSFSAPTAIPNSCLPQYQVQNNFSQQNQAIFNSMAQPTFSLMPAVSYSPIPVCTSPTSTNPLLGSNIIQSQQPVIFSAAPGNFFLAQSTPMGAPSFVFAPGQTNQNAFVVAHPLSQAPIAGQMATHTNPANCVIRLPDGRFVLPATAPSNLNLQSSLTRICGPQSNYFPVTVSAPTTVNSSTMSPLTQIAQPPGQAFFIQMPTSCVSVGNTVFTTSQLNTDTNFQTHPISTMKPGTQVSFANSQMNALYGQSSTFMTPITGVSNPSQLAPRPLATNLNSSCSGIMNRPGLLLPTGCSTGTPLLDAYTVQNQQKLGIGANTSQYTGLQALPSGMAVARLPNGTYATVSLSSTGISGSSPIFVHNACVPSSTLVNPNGTSTVVPRRNTPNSRTRPKLTASPPADTDVLRRLDDQITTLQRLTGPTEMQLNRLKQLIEVKHQLTKVSNISTSSSALTPRSMATSTNASPSRNLNPGSVQITPNVRREVLELLTAYNLLPRPIASNNSEETFIVEFRLNQQRYQLRLTRTQKVDMERLLFSVTSQRQAEVLTIFQQEQSRLLSSTPRPRLPPPPPTQSSNPVITAPPVVGFSIASQPLRLQPGIPTFAAAAAAPMHTFHGTSGLQCLSGSIVRPNIAPVCSSTPLVGVVAALAVPSIGTCVSNPMFASALALNSAVVNVPTVSSSLSISSAVMSTVNVTSGLLTTLPAASFTSTVNSGGQNFVLSNSAVVSSTGTTTFTPNTNGFCAQSISQSSSYTLPLESMNVNSIRPVALNIQQAARIGRLRAYLTNDLRLAVEKPTLQTNDNDPTKLPSPLELLEALAPYHVLSDADNSKEALDKVDLILEKSVNFLLQKKKETIEAVNSLIFKESLHKLGPFIEDRLLVASMALDLERDVFTTEKEVFSEALALHSDKDSCVDGESSAMEVTNEQSVLNSSINDKWSTNKKTTPILKHPVSLLPSPWCDLLGPLAYLRPLKFDTDGKTAVAEINLPLENPECTALNKDNSNNGTKVKTQSFSVSSNEHALLMDSTTSISNTVILLPYSGVESQTTTTTIVTKDDEDLNDESSDEAEADRLLGLGIPLIISRSKLDKNSANGLLDDNHRPITTAEDMKNYSECDEFDDAYAFWQELMHDRDINIADMHTRLIENNFDNESNSMDEPPNKSLRLLDNGQTHNLSAVQHSEDPDIDAAIRRIVSNTSGHFYSYLINELYKQISLKMNLIDSWLDKLETECNNNARNKLSFIEHSLNSWLTMISDHPTINKIVCITSGGTIVPLETNMVRYIDNFSTGLRGALSAEYFLRSNYAVLYFYRNGSFLPFIHRLTNRQQHYHQKM</sequence>
<proteinExistence type="predicted"/>
<feature type="region of interest" description="Disordered" evidence="1">
    <location>
        <begin position="376"/>
        <end position="403"/>
    </location>
</feature>
<dbReference type="GO" id="GO:0016874">
    <property type="term" value="F:ligase activity"/>
    <property type="evidence" value="ECO:0007669"/>
    <property type="project" value="UniProtKB-KW"/>
</dbReference>
<feature type="non-terminal residue" evidence="2">
    <location>
        <position position="1330"/>
    </location>
</feature>